<evidence type="ECO:0000313" key="1">
    <source>
        <dbReference type="Proteomes" id="UP000095286"/>
    </source>
</evidence>
<sequence>MLAHPSFETVQPTQTEGKIDITATKIKPIENYNGSRWLSWSQWSQCVNGERTRIRACLRMGLEPCFGSNVMVEKCLASANVPIAMAHDPWSIEKEISQRSK</sequence>
<name>A0AC35UHD2_9BILA</name>
<organism evidence="1 2">
    <name type="scientific">Rhabditophanes sp. KR3021</name>
    <dbReference type="NCBI Taxonomy" id="114890"/>
    <lineage>
        <taxon>Eukaryota</taxon>
        <taxon>Metazoa</taxon>
        <taxon>Ecdysozoa</taxon>
        <taxon>Nematoda</taxon>
        <taxon>Chromadorea</taxon>
        <taxon>Rhabditida</taxon>
        <taxon>Tylenchina</taxon>
        <taxon>Panagrolaimomorpha</taxon>
        <taxon>Strongyloidoidea</taxon>
        <taxon>Alloionematidae</taxon>
        <taxon>Rhabditophanes</taxon>
    </lineage>
</organism>
<proteinExistence type="predicted"/>
<evidence type="ECO:0000313" key="2">
    <source>
        <dbReference type="WBParaSite" id="RSKR_0001182700.1"/>
    </source>
</evidence>
<dbReference type="Proteomes" id="UP000095286">
    <property type="component" value="Unplaced"/>
</dbReference>
<accession>A0AC35UHD2</accession>
<dbReference type="WBParaSite" id="RSKR_0001182700.1">
    <property type="protein sequence ID" value="RSKR_0001182700.1"/>
    <property type="gene ID" value="RSKR_0001182700"/>
</dbReference>
<protein>
    <submittedName>
        <fullName evidence="2">Aldo_ket_red domain-containing protein</fullName>
    </submittedName>
</protein>
<reference evidence="2" key="1">
    <citation type="submission" date="2016-11" db="UniProtKB">
        <authorList>
            <consortium name="WormBaseParasite"/>
        </authorList>
    </citation>
    <scope>IDENTIFICATION</scope>
    <source>
        <strain evidence="2">KR3021</strain>
    </source>
</reference>